<dbReference type="EMBL" id="FOGP01000004">
    <property type="protein sequence ID" value="SER53325.1"/>
    <property type="molecule type" value="Genomic_DNA"/>
</dbReference>
<evidence type="ECO:0008006" key="3">
    <source>
        <dbReference type="Google" id="ProtNLM"/>
    </source>
</evidence>
<gene>
    <name evidence="1" type="ORF">SAMN05216446_1195</name>
</gene>
<protein>
    <recommendedName>
        <fullName evidence="3">Tat pathway signal protein</fullName>
    </recommendedName>
</protein>
<dbReference type="AlphaFoldDB" id="A0A1H9PZQ2"/>
<dbReference type="RefSeq" id="WP_091009101.1">
    <property type="nucleotide sequence ID" value="NZ_FOGP01000004.1"/>
</dbReference>
<accession>A0A1H9PZQ2</accession>
<name>A0A1H9PZQ2_9ACTN</name>
<reference evidence="2" key="1">
    <citation type="submission" date="2016-10" db="EMBL/GenBank/DDBJ databases">
        <authorList>
            <person name="Varghese N."/>
            <person name="Submissions S."/>
        </authorList>
    </citation>
    <scope>NUCLEOTIDE SEQUENCE [LARGE SCALE GENOMIC DNA]</scope>
    <source>
        <strain evidence="2">KHGC19</strain>
    </source>
</reference>
<sequence>MALFRNTREGAPFAGNGDGRRAITRRGLFKGIGATTAVAVVAASLDGCKNASNGSGDPVVVDSESADYVIDPNTNENKFSYDESSLSPTHTWNIALGSVLRPGGGDTWIPVTTAGSSANPPVKASALAITTGKLVEVVSEPHTKDADNVVIYEACCSDSVYAWVEINLLDRGWHLYAARFSDGALTGDISTLWEASADYDPPQIACSDSRVFWLVMPNATGGKSTEHSFCYAWKAGGSNADAIVESAGRFGAPLAVSDDVLTLVPRVKGDKGTYYGITAYDLSDGYKQLDQLILPASVKPLSAVRMGDKFAFSIEANYASGGLLGNMGSYIGSADGPFVALSREPSAQIAGKGSRYFIKSSSSYFVVDTDKRSYSILAATNRSLDYGEYPSSVGTTSRFVTFCTVKAEDTGYPSTVVVRAFDL</sequence>
<dbReference type="Proteomes" id="UP000199128">
    <property type="component" value="Unassembled WGS sequence"/>
</dbReference>
<evidence type="ECO:0000313" key="2">
    <source>
        <dbReference type="Proteomes" id="UP000199128"/>
    </source>
</evidence>
<evidence type="ECO:0000313" key="1">
    <source>
        <dbReference type="EMBL" id="SER53325.1"/>
    </source>
</evidence>
<organism evidence="1 2">
    <name type="scientific">Parafannyhessea umbonata</name>
    <dbReference type="NCBI Taxonomy" id="604330"/>
    <lineage>
        <taxon>Bacteria</taxon>
        <taxon>Bacillati</taxon>
        <taxon>Actinomycetota</taxon>
        <taxon>Coriobacteriia</taxon>
        <taxon>Coriobacteriales</taxon>
        <taxon>Atopobiaceae</taxon>
        <taxon>Parafannyhessea</taxon>
    </lineage>
</organism>
<proteinExistence type="predicted"/>